<dbReference type="GO" id="GO:0008168">
    <property type="term" value="F:methyltransferase activity"/>
    <property type="evidence" value="ECO:0007669"/>
    <property type="project" value="UniProtKB-KW"/>
</dbReference>
<dbReference type="EMBL" id="MU853891">
    <property type="protein sequence ID" value="KAK3936216.1"/>
    <property type="molecule type" value="Genomic_DNA"/>
</dbReference>
<dbReference type="SUPFAM" id="SSF53335">
    <property type="entry name" value="S-adenosyl-L-methionine-dependent methyltransferases"/>
    <property type="match status" value="1"/>
</dbReference>
<keyword evidence="6" id="KW-1185">Reference proteome</keyword>
<evidence type="ECO:0000256" key="2">
    <source>
        <dbReference type="ARBA" id="ARBA00022603"/>
    </source>
</evidence>
<dbReference type="Proteomes" id="UP001303473">
    <property type="component" value="Unassembled WGS sequence"/>
</dbReference>
<gene>
    <name evidence="5" type="ORF">QBC46DRAFT_461618</name>
</gene>
<dbReference type="Pfam" id="PF13847">
    <property type="entry name" value="Methyltransf_31"/>
    <property type="match status" value="1"/>
</dbReference>
<dbReference type="PANTHER" id="PTHR12176">
    <property type="entry name" value="SAM-DEPENDENT METHYLTRANSFERASE SUPERFAMILY PROTEIN"/>
    <property type="match status" value="1"/>
</dbReference>
<dbReference type="InterPro" id="IPR051419">
    <property type="entry name" value="Lys/N-term_MeTrsfase_sf"/>
</dbReference>
<dbReference type="InterPro" id="IPR025714">
    <property type="entry name" value="Methyltranfer_dom"/>
</dbReference>
<dbReference type="GO" id="GO:0032259">
    <property type="term" value="P:methylation"/>
    <property type="evidence" value="ECO:0007669"/>
    <property type="project" value="UniProtKB-KW"/>
</dbReference>
<comment type="caution">
    <text evidence="5">The sequence shown here is derived from an EMBL/GenBank/DDBJ whole genome shotgun (WGS) entry which is preliminary data.</text>
</comment>
<keyword evidence="3" id="KW-0808">Transferase</keyword>
<dbReference type="CDD" id="cd02440">
    <property type="entry name" value="AdoMet_MTases"/>
    <property type="match status" value="1"/>
</dbReference>
<sequence>MDNANRREYEDCGVSLYFDKQNYWHERFASESHFEWLIPSDRFMATLERHLERLPNFAKILHLGSGTSDLQNHIRARGFEHITNVDYEPLAIERGRQLEQDAFGDVKLTYVVGDVTQLDLQLAGEVYDLVIDKSTADAVSCAGGAALLRMVECIKRCLADGGVWISLSYSALRFSLERLPLAVEVVEKIPTAKFKVTDPDIYHWCYLLREKRHS</sequence>
<accession>A0AAN6S1D2</accession>
<dbReference type="PANTHER" id="PTHR12176:SF84">
    <property type="entry name" value="METHYLTRANSFERASE DOMAIN-CONTAINING PROTEIN"/>
    <property type="match status" value="1"/>
</dbReference>
<protein>
    <submittedName>
        <fullName evidence="5">Endothelin-converting enzyme 2</fullName>
    </submittedName>
</protein>
<organism evidence="5 6">
    <name type="scientific">Diplogelasinospora grovesii</name>
    <dbReference type="NCBI Taxonomy" id="303347"/>
    <lineage>
        <taxon>Eukaryota</taxon>
        <taxon>Fungi</taxon>
        <taxon>Dikarya</taxon>
        <taxon>Ascomycota</taxon>
        <taxon>Pezizomycotina</taxon>
        <taxon>Sordariomycetes</taxon>
        <taxon>Sordariomycetidae</taxon>
        <taxon>Sordariales</taxon>
        <taxon>Diplogelasinosporaceae</taxon>
        <taxon>Diplogelasinospora</taxon>
    </lineage>
</organism>
<comment type="similarity">
    <text evidence="1">Belongs to the methyltransferase superfamily.</text>
</comment>
<feature type="domain" description="Methyltransferase" evidence="4">
    <location>
        <begin position="59"/>
        <end position="180"/>
    </location>
</feature>
<evidence type="ECO:0000256" key="1">
    <source>
        <dbReference type="ARBA" id="ARBA00008361"/>
    </source>
</evidence>
<name>A0AAN6S1D2_9PEZI</name>
<evidence type="ECO:0000313" key="5">
    <source>
        <dbReference type="EMBL" id="KAK3936216.1"/>
    </source>
</evidence>
<dbReference type="AlphaFoldDB" id="A0AAN6S1D2"/>
<dbReference type="Gene3D" id="3.40.50.150">
    <property type="entry name" value="Vaccinia Virus protein VP39"/>
    <property type="match status" value="1"/>
</dbReference>
<reference evidence="6" key="1">
    <citation type="journal article" date="2023" name="Mol. Phylogenet. Evol.">
        <title>Genome-scale phylogeny and comparative genomics of the fungal order Sordariales.</title>
        <authorList>
            <person name="Hensen N."/>
            <person name="Bonometti L."/>
            <person name="Westerberg I."/>
            <person name="Brannstrom I.O."/>
            <person name="Guillou S."/>
            <person name="Cros-Aarteil S."/>
            <person name="Calhoun S."/>
            <person name="Haridas S."/>
            <person name="Kuo A."/>
            <person name="Mondo S."/>
            <person name="Pangilinan J."/>
            <person name="Riley R."/>
            <person name="LaButti K."/>
            <person name="Andreopoulos B."/>
            <person name="Lipzen A."/>
            <person name="Chen C."/>
            <person name="Yan M."/>
            <person name="Daum C."/>
            <person name="Ng V."/>
            <person name="Clum A."/>
            <person name="Steindorff A."/>
            <person name="Ohm R.A."/>
            <person name="Martin F."/>
            <person name="Silar P."/>
            <person name="Natvig D.O."/>
            <person name="Lalanne C."/>
            <person name="Gautier V."/>
            <person name="Ament-Velasquez S.L."/>
            <person name="Kruys A."/>
            <person name="Hutchinson M.I."/>
            <person name="Powell A.J."/>
            <person name="Barry K."/>
            <person name="Miller A.N."/>
            <person name="Grigoriev I.V."/>
            <person name="Debuchy R."/>
            <person name="Gladieux P."/>
            <person name="Hiltunen Thoren M."/>
            <person name="Johannesson H."/>
        </authorList>
    </citation>
    <scope>NUCLEOTIDE SEQUENCE [LARGE SCALE GENOMIC DNA]</scope>
    <source>
        <strain evidence="6">CBS 340.73</strain>
    </source>
</reference>
<evidence type="ECO:0000259" key="4">
    <source>
        <dbReference type="Pfam" id="PF13847"/>
    </source>
</evidence>
<evidence type="ECO:0000256" key="3">
    <source>
        <dbReference type="ARBA" id="ARBA00022679"/>
    </source>
</evidence>
<proteinExistence type="inferred from homology"/>
<keyword evidence="2" id="KW-0489">Methyltransferase</keyword>
<dbReference type="InterPro" id="IPR029063">
    <property type="entry name" value="SAM-dependent_MTases_sf"/>
</dbReference>
<evidence type="ECO:0000313" key="6">
    <source>
        <dbReference type="Proteomes" id="UP001303473"/>
    </source>
</evidence>